<dbReference type="Proteomes" id="UP000091820">
    <property type="component" value="Unassembled WGS sequence"/>
</dbReference>
<name>A0A1A9WI04_9MUSC</name>
<organism evidence="1 2">
    <name type="scientific">Glossina brevipalpis</name>
    <dbReference type="NCBI Taxonomy" id="37001"/>
    <lineage>
        <taxon>Eukaryota</taxon>
        <taxon>Metazoa</taxon>
        <taxon>Ecdysozoa</taxon>
        <taxon>Arthropoda</taxon>
        <taxon>Hexapoda</taxon>
        <taxon>Insecta</taxon>
        <taxon>Pterygota</taxon>
        <taxon>Neoptera</taxon>
        <taxon>Endopterygota</taxon>
        <taxon>Diptera</taxon>
        <taxon>Brachycera</taxon>
        <taxon>Muscomorpha</taxon>
        <taxon>Hippoboscoidea</taxon>
        <taxon>Glossinidae</taxon>
        <taxon>Glossina</taxon>
    </lineage>
</organism>
<dbReference type="AlphaFoldDB" id="A0A1A9WI04"/>
<reference evidence="2" key="1">
    <citation type="submission" date="2014-03" db="EMBL/GenBank/DDBJ databases">
        <authorList>
            <person name="Aksoy S."/>
            <person name="Warren W."/>
            <person name="Wilson R.K."/>
        </authorList>
    </citation>
    <scope>NUCLEOTIDE SEQUENCE [LARGE SCALE GENOMIC DNA]</scope>
    <source>
        <strain evidence="2">IAEA</strain>
    </source>
</reference>
<evidence type="ECO:0000313" key="1">
    <source>
        <dbReference type="EnsemblMetazoa" id="GBRI020515-PA"/>
    </source>
</evidence>
<accession>A0A1A9WI04</accession>
<dbReference type="VEuPathDB" id="VectorBase:GBRI020515"/>
<reference evidence="1" key="2">
    <citation type="submission" date="2020-05" db="UniProtKB">
        <authorList>
            <consortium name="EnsemblMetazoa"/>
        </authorList>
    </citation>
    <scope>IDENTIFICATION</scope>
    <source>
        <strain evidence="1">IAEA</strain>
    </source>
</reference>
<protein>
    <submittedName>
        <fullName evidence="1">Uncharacterized protein</fullName>
    </submittedName>
</protein>
<proteinExistence type="predicted"/>
<evidence type="ECO:0000313" key="2">
    <source>
        <dbReference type="Proteomes" id="UP000091820"/>
    </source>
</evidence>
<sequence>MQLQIHSQQINEEQEFQENFDAQEQYCLFAPTNSRLGLKFHQIPMNDIWRKAHLHSKRAQDHLNDNIWLRETEELKAKIAILELENSILKSQLRAQEHSNPPMNGSEHAEVFAKLICSTKTTFTETEESISKLLYMHSHECYKFMQMNLKFQLPEISSLNKLQIMQPNTNEPNDEYIY</sequence>
<dbReference type="EnsemblMetazoa" id="GBRI020515-RA">
    <property type="protein sequence ID" value="GBRI020515-PA"/>
    <property type="gene ID" value="GBRI020515"/>
</dbReference>
<keyword evidence="2" id="KW-1185">Reference proteome</keyword>